<dbReference type="InterPro" id="IPR013783">
    <property type="entry name" value="Ig-like_fold"/>
</dbReference>
<dbReference type="PANTHER" id="PTHR11412">
    <property type="entry name" value="MACROGLOBULIN / COMPLEMENT"/>
    <property type="match status" value="1"/>
</dbReference>
<protein>
    <recommendedName>
        <fullName evidence="1">Alpha-2-macroglobulin domain-containing protein</fullName>
    </recommendedName>
</protein>
<dbReference type="Gene3D" id="2.60.40.10">
    <property type="entry name" value="Immunoglobulins"/>
    <property type="match status" value="1"/>
</dbReference>
<keyword evidence="3" id="KW-1185">Reference proteome</keyword>
<organism evidence="2 3">
    <name type="scientific">Ranitomeya imitator</name>
    <name type="common">mimic poison frog</name>
    <dbReference type="NCBI Taxonomy" id="111125"/>
    <lineage>
        <taxon>Eukaryota</taxon>
        <taxon>Metazoa</taxon>
        <taxon>Chordata</taxon>
        <taxon>Craniata</taxon>
        <taxon>Vertebrata</taxon>
        <taxon>Euteleostomi</taxon>
        <taxon>Amphibia</taxon>
        <taxon>Batrachia</taxon>
        <taxon>Anura</taxon>
        <taxon>Neobatrachia</taxon>
        <taxon>Hyloidea</taxon>
        <taxon>Dendrobatidae</taxon>
        <taxon>Dendrobatinae</taxon>
        <taxon>Ranitomeya</taxon>
    </lineage>
</organism>
<comment type="caution">
    <text evidence="2">The sequence shown here is derived from an EMBL/GenBank/DDBJ whole genome shotgun (WGS) entry which is preliminary data.</text>
</comment>
<dbReference type="EMBL" id="CAUEEQ010075475">
    <property type="protein sequence ID" value="CAJ0966567.1"/>
    <property type="molecule type" value="Genomic_DNA"/>
</dbReference>
<dbReference type="Pfam" id="PF00207">
    <property type="entry name" value="A2M"/>
    <property type="match status" value="1"/>
</dbReference>
<dbReference type="InterPro" id="IPR050473">
    <property type="entry name" value="A2M/Complement_sys"/>
</dbReference>
<evidence type="ECO:0000259" key="1">
    <source>
        <dbReference type="SMART" id="SM01360"/>
    </source>
</evidence>
<reference evidence="2" key="1">
    <citation type="submission" date="2023-07" db="EMBL/GenBank/DDBJ databases">
        <authorList>
            <person name="Stuckert A."/>
        </authorList>
    </citation>
    <scope>NUCLEOTIDE SEQUENCE</scope>
</reference>
<dbReference type="InterPro" id="IPR001599">
    <property type="entry name" value="Macroglobln_a2"/>
</dbReference>
<dbReference type="SUPFAM" id="SSF81296">
    <property type="entry name" value="E set domains"/>
    <property type="match status" value="1"/>
</dbReference>
<name>A0ABN9MIR4_9NEOB</name>
<proteinExistence type="predicted"/>
<accession>A0ABN9MIR4</accession>
<evidence type="ECO:0000313" key="2">
    <source>
        <dbReference type="EMBL" id="CAJ0966567.1"/>
    </source>
</evidence>
<dbReference type="SMART" id="SM01360">
    <property type="entry name" value="A2M"/>
    <property type="match status" value="1"/>
</dbReference>
<dbReference type="InterPro" id="IPR014756">
    <property type="entry name" value="Ig_E-set"/>
</dbReference>
<dbReference type="Gene3D" id="2.20.130.20">
    <property type="match status" value="1"/>
</dbReference>
<sequence length="320" mass="36489">MISFKITTHRAENKPSYGHFDRKVKKSMSIKRKREKKQKFQNQIGSWGFKKQMTQVHLFLMQYLLFLDVAKQIPKRFTRSYFPDTWLFEVVPVGSDGHAVLNRTTPHSITRWVTDAFCLGKNGLDSVIDVELTTFQPYFIDLIVPSSVVQGEKFTIEALVFSYEKECILIVASLTDSEDLITAQDKEQARCVCEGHSHRFTWDVSAVKLKTLKIHVDSGSLDVEGDCNEDVLLVGQDLRTDSVEKTVEIKPKGYEDERTKTFLLFPADSSEDIAININVPARLVPGSERAHIIVMGDLLANVIPNWTNWSTCLMDVENRI</sequence>
<evidence type="ECO:0000313" key="3">
    <source>
        <dbReference type="Proteomes" id="UP001176940"/>
    </source>
</evidence>
<feature type="domain" description="Alpha-2-macroglobulin" evidence="1">
    <location>
        <begin position="85"/>
        <end position="174"/>
    </location>
</feature>
<dbReference type="PANTHER" id="PTHR11412:SF181">
    <property type="entry name" value="ALPHA-2-MACROGLOBULIN-LIKE PROTEIN 1"/>
    <property type="match status" value="1"/>
</dbReference>
<dbReference type="Proteomes" id="UP001176940">
    <property type="component" value="Unassembled WGS sequence"/>
</dbReference>
<gene>
    <name evidence="2" type="ORF">RIMI_LOCUS21435817</name>
</gene>